<evidence type="ECO:0000256" key="5">
    <source>
        <dbReference type="ARBA" id="ARBA00023163"/>
    </source>
</evidence>
<evidence type="ECO:0008006" key="10">
    <source>
        <dbReference type="Google" id="ProtNLM"/>
    </source>
</evidence>
<name>A0A9W8LMA9_9FUNG</name>
<dbReference type="PANTHER" id="PTHR12144:SF0">
    <property type="entry name" value="NEGATIVE ELONGATION FACTOR C_D"/>
    <property type="match status" value="1"/>
</dbReference>
<dbReference type="GO" id="GO:0034244">
    <property type="term" value="P:negative regulation of transcription elongation by RNA polymerase II"/>
    <property type="evidence" value="ECO:0007669"/>
    <property type="project" value="TreeGrafter"/>
</dbReference>
<keyword evidence="6" id="KW-0539">Nucleus</keyword>
<dbReference type="Proteomes" id="UP001140217">
    <property type="component" value="Unassembled WGS sequence"/>
</dbReference>
<keyword evidence="9" id="KW-1185">Reference proteome</keyword>
<gene>
    <name evidence="8" type="ORF">H4R18_000323</name>
</gene>
<dbReference type="AlphaFoldDB" id="A0A9W8LMA9"/>
<evidence type="ECO:0000256" key="1">
    <source>
        <dbReference type="ARBA" id="ARBA00004123"/>
    </source>
</evidence>
<keyword evidence="5" id="KW-0804">Transcription</keyword>
<comment type="similarity">
    <text evidence="2">Belongs to the NELF-D family.</text>
</comment>
<evidence type="ECO:0000313" key="9">
    <source>
        <dbReference type="Proteomes" id="UP001140217"/>
    </source>
</evidence>
<sequence>MAEPANGTQPPPGEAERRKLAQEEAKRELGRQDAIMEPTTGAFVEQFLEAGGAPFSVMNLLMSSYEGIAALAAMVGRDMQGAFGPAKSDAILDTLGQKIVDSFDAQRADAEFAESGQLPEYIVAMIPHRVWRKTIYRLSAKHPASAMIGAALQRIADQGHQSEMTSLDTASLHTHVFYSLLLECFEQISPASGEDLRARMQELVGAVCQREQTYLVAQYVFRSVRQRLGSRAVGIQRIEQELESHMLDTYNRPQLAVHIQLLLNGFAVGGSDAVANAVASIIQSAYAAPGDVVALYNAYQAVLVDGRGAPPAHILRNERVLQPILEQAFGCLWSTAAQNQRPELVNKYVWLLAYAALSPSGPLDDDSKVKLQQLVAQMKEMREELPFHPIQTHLNRVIRKVLEWIQVPILARVVLLWIRDVLTFDSYTYYSMYFHSRDAPTPLLLLEEIAFRHPLLKPLVFAAYRESFESQVPGFPLEKQTRLQKVVINRIAVLVQLDYVLPVLDYFGARAEQTDESVMAYFIYRTLAQFDAPYPEAFAGPMLRLIESVIDGVKVSKPEELKPVRRFLASIDGDRASALYAALPQDAATTPS</sequence>
<evidence type="ECO:0000256" key="6">
    <source>
        <dbReference type="ARBA" id="ARBA00023242"/>
    </source>
</evidence>
<keyword evidence="3" id="KW-0678">Repressor</keyword>
<keyword evidence="4" id="KW-0805">Transcription regulation</keyword>
<evidence type="ECO:0000256" key="7">
    <source>
        <dbReference type="SAM" id="MobiDB-lite"/>
    </source>
</evidence>
<dbReference type="GO" id="GO:0003723">
    <property type="term" value="F:RNA binding"/>
    <property type="evidence" value="ECO:0007669"/>
    <property type="project" value="TreeGrafter"/>
</dbReference>
<feature type="region of interest" description="Disordered" evidence="7">
    <location>
        <begin position="1"/>
        <end position="32"/>
    </location>
</feature>
<dbReference type="Pfam" id="PF04858">
    <property type="entry name" value="TH1"/>
    <property type="match status" value="1"/>
</dbReference>
<dbReference type="PANTHER" id="PTHR12144">
    <property type="entry name" value="NEGATIVE ELONGATION FACTOR D"/>
    <property type="match status" value="1"/>
</dbReference>
<comment type="caution">
    <text evidence="8">The sequence shown here is derived from an EMBL/GenBank/DDBJ whole genome shotgun (WGS) entry which is preliminary data.</text>
</comment>
<dbReference type="GO" id="GO:0032021">
    <property type="term" value="C:NELF complex"/>
    <property type="evidence" value="ECO:0007669"/>
    <property type="project" value="TreeGrafter"/>
</dbReference>
<comment type="subcellular location">
    <subcellularLocation>
        <location evidence="1">Nucleus</location>
    </subcellularLocation>
</comment>
<dbReference type="EMBL" id="JANBUL010000007">
    <property type="protein sequence ID" value="KAJ2785777.1"/>
    <property type="molecule type" value="Genomic_DNA"/>
</dbReference>
<feature type="compositionally biased region" description="Basic and acidic residues" evidence="7">
    <location>
        <begin position="14"/>
        <end position="31"/>
    </location>
</feature>
<proteinExistence type="inferred from homology"/>
<evidence type="ECO:0000313" key="8">
    <source>
        <dbReference type="EMBL" id="KAJ2785777.1"/>
    </source>
</evidence>
<accession>A0A9W8LMA9</accession>
<protein>
    <recommendedName>
        <fullName evidence="10">TH1 protein</fullName>
    </recommendedName>
</protein>
<evidence type="ECO:0000256" key="4">
    <source>
        <dbReference type="ARBA" id="ARBA00023015"/>
    </source>
</evidence>
<organism evidence="8 9">
    <name type="scientific">Coemansia javaensis</name>
    <dbReference type="NCBI Taxonomy" id="2761396"/>
    <lineage>
        <taxon>Eukaryota</taxon>
        <taxon>Fungi</taxon>
        <taxon>Fungi incertae sedis</taxon>
        <taxon>Zoopagomycota</taxon>
        <taxon>Kickxellomycotina</taxon>
        <taxon>Kickxellomycetes</taxon>
        <taxon>Kickxellales</taxon>
        <taxon>Kickxellaceae</taxon>
        <taxon>Coemansia</taxon>
    </lineage>
</organism>
<dbReference type="InterPro" id="IPR006942">
    <property type="entry name" value="TH1"/>
</dbReference>
<reference evidence="8" key="1">
    <citation type="submission" date="2022-07" db="EMBL/GenBank/DDBJ databases">
        <title>Phylogenomic reconstructions and comparative analyses of Kickxellomycotina fungi.</title>
        <authorList>
            <person name="Reynolds N.K."/>
            <person name="Stajich J.E."/>
            <person name="Barry K."/>
            <person name="Grigoriev I.V."/>
            <person name="Crous P."/>
            <person name="Smith M.E."/>
        </authorList>
    </citation>
    <scope>NUCLEOTIDE SEQUENCE</scope>
    <source>
        <strain evidence="8">NBRC 105414</strain>
    </source>
</reference>
<evidence type="ECO:0000256" key="3">
    <source>
        <dbReference type="ARBA" id="ARBA00022491"/>
    </source>
</evidence>
<dbReference type="OrthoDB" id="511287at2759"/>
<evidence type="ECO:0000256" key="2">
    <source>
        <dbReference type="ARBA" id="ARBA00005726"/>
    </source>
</evidence>